<accession>A0A0G4E4M6</accession>
<keyword evidence="1" id="KW-0614">Plasmid</keyword>
<geneLocation type="plasmid" evidence="1">
    <name>pQBR57</name>
</geneLocation>
<proteinExistence type="predicted"/>
<sequence length="341" mass="37103">MNESACFSDLSLYELDRYDWLLEHNGSLQGFTTRHGNLLQEQVADAVELRAHQIIPASIDALVLSNENRKVLGHVLNEYKPASILVTDYDMATARSFVSGLFAIPLPEVVVLRVPSHVMPAHALGAVYSNGADKHLVVVPDQSFDPVGVLVRQLAVAAHYTLMRGKPGIAAMMSDDLTQAMVGQYAVLRFAAQHPEKCSVLRHLQLLVSGEFAKGLSKTPEMPMGFIASDLGEQLMRAYGTGMFRAVVQELYESATNGRAIWFGSTNFTGSALALYLLGDDYGMTQFMQQDSGSRKLGEKLKAAFGGEDGPDWFHSVQDGFNSRLATIMAMAVPELSSASA</sequence>
<reference evidence="1" key="1">
    <citation type="submission" date="2014-12" db="EMBL/GenBank/DDBJ databases">
        <authorList>
            <person name="Hall J."/>
        </authorList>
    </citation>
    <scope>NUCLEOTIDE SEQUENCE [LARGE SCALE GENOMIC DNA]</scope>
    <source>
        <strain evidence="1">SBW25</strain>
        <plasmid evidence="1">pQBR57</plasmid>
    </source>
</reference>
<organism evidence="1">
    <name type="scientific">Pseudomonas fluorescens (strain SBW25)</name>
    <dbReference type="NCBI Taxonomy" id="216595"/>
    <lineage>
        <taxon>Bacteria</taxon>
        <taxon>Pseudomonadati</taxon>
        <taxon>Pseudomonadota</taxon>
        <taxon>Gammaproteobacteria</taxon>
        <taxon>Pseudomonadales</taxon>
        <taxon>Pseudomonadaceae</taxon>
        <taxon>Pseudomonas</taxon>
    </lineage>
</organism>
<dbReference type="RefSeq" id="WP_192963378.1">
    <property type="nucleotide sequence ID" value="NZ_LN713926.1"/>
</dbReference>
<reference evidence="1" key="2">
    <citation type="submission" date="2015-06" db="EMBL/GenBank/DDBJ databases">
        <title>Environmentally co-occuring mercury resistance plasmids are genetically and phenotypically diverse and confer variable context-dependent fitness effects.</title>
        <authorList>
            <person name="Hall J.P.J."/>
            <person name="Harrison E."/>
            <person name="Lilley A.K."/>
            <person name="Paterson S."/>
            <person name="Spiers A.J."/>
            <person name="Brockhurst M.A."/>
        </authorList>
    </citation>
    <scope>NUCLEOTIDE SEQUENCE [LARGE SCALE GENOMIC DNA]</scope>
    <source>
        <strain evidence="1">SBW25</strain>
        <plasmid evidence="1">pQBR57</plasmid>
    </source>
</reference>
<protein>
    <submittedName>
        <fullName evidence="1">Uncharacterized protein</fullName>
    </submittedName>
</protein>
<name>A0A0G4E4M6_PSEFS</name>
<gene>
    <name evidence="1" type="ORF">PQBR57_0237</name>
</gene>
<dbReference type="AlphaFoldDB" id="A0A0G4E4M6"/>
<dbReference type="EMBL" id="LN713926">
    <property type="protein sequence ID" value="CEK42190.1"/>
    <property type="molecule type" value="Genomic_DNA"/>
</dbReference>
<evidence type="ECO:0000313" key="1">
    <source>
        <dbReference type="EMBL" id="CEK42190.1"/>
    </source>
</evidence>